<protein>
    <submittedName>
        <fullName evidence="6">Uncharacterized protein</fullName>
    </submittedName>
</protein>
<comment type="similarity">
    <text evidence="1">Belongs to the peptidase S51 family.</text>
</comment>
<dbReference type="Proteomes" id="UP000518266">
    <property type="component" value="Unassembled WGS sequence"/>
</dbReference>
<reference evidence="6 7" key="1">
    <citation type="submission" date="2020-03" db="EMBL/GenBank/DDBJ databases">
        <title>Dissostichus mawsoni Genome sequencing and assembly.</title>
        <authorList>
            <person name="Park H."/>
        </authorList>
    </citation>
    <scope>NUCLEOTIDE SEQUENCE [LARGE SCALE GENOMIC DNA]</scope>
    <source>
        <strain evidence="6">DM0001</strain>
        <tissue evidence="6">Muscle</tissue>
    </source>
</reference>
<comment type="caution">
    <text evidence="6">The sequence shown here is derived from an EMBL/GenBank/DDBJ whole genome shotgun (WGS) entry which is preliminary data.</text>
</comment>
<dbReference type="AlphaFoldDB" id="A0A7J5Y3X3"/>
<sequence>MRSVCRSCCEVGQEYPGGGVPEPRPRSDVTPVRALPASHRLSSGVCDRRTVSHLESVSFQRRYNCQSLEMKRRLLLVSNSTLHGSGYLDHCYEVDGIHEAPDPVAAVRKAEGIFIGRECWSAGTNVATVSINTTNDMPIVCPPCFSALSLVPFNINPHFLDPDPHSLHMGESREQRITQYHEEPDTPSVLGKAYGGLRPRK</sequence>
<dbReference type="InterPro" id="IPR005320">
    <property type="entry name" value="Peptidase_S51"/>
</dbReference>
<dbReference type="Pfam" id="PF03575">
    <property type="entry name" value="Peptidase_S51"/>
    <property type="match status" value="1"/>
</dbReference>
<dbReference type="PANTHER" id="PTHR20842:SF0">
    <property type="entry name" value="ALPHA-ASPARTYL DIPEPTIDASE"/>
    <property type="match status" value="1"/>
</dbReference>
<dbReference type="OrthoDB" id="10052168at2759"/>
<keyword evidence="4" id="KW-0720">Serine protease</keyword>
<proteinExistence type="inferred from homology"/>
<evidence type="ECO:0000313" key="7">
    <source>
        <dbReference type="Proteomes" id="UP000518266"/>
    </source>
</evidence>
<dbReference type="PANTHER" id="PTHR20842">
    <property type="entry name" value="PROTEASE S51 ALPHA-ASPARTYL DIPEPTIDASE"/>
    <property type="match status" value="1"/>
</dbReference>
<dbReference type="EMBL" id="JAAKFY010000018">
    <property type="protein sequence ID" value="KAF3843731.1"/>
    <property type="molecule type" value="Genomic_DNA"/>
</dbReference>
<organism evidence="6 7">
    <name type="scientific">Dissostichus mawsoni</name>
    <name type="common">Antarctic cod</name>
    <dbReference type="NCBI Taxonomy" id="36200"/>
    <lineage>
        <taxon>Eukaryota</taxon>
        <taxon>Metazoa</taxon>
        <taxon>Chordata</taxon>
        <taxon>Craniata</taxon>
        <taxon>Vertebrata</taxon>
        <taxon>Euteleostomi</taxon>
        <taxon>Actinopterygii</taxon>
        <taxon>Neopterygii</taxon>
        <taxon>Teleostei</taxon>
        <taxon>Neoteleostei</taxon>
        <taxon>Acanthomorphata</taxon>
        <taxon>Eupercaria</taxon>
        <taxon>Perciformes</taxon>
        <taxon>Notothenioidei</taxon>
        <taxon>Nototheniidae</taxon>
        <taxon>Dissostichus</taxon>
    </lineage>
</organism>
<keyword evidence="7" id="KW-1185">Reference proteome</keyword>
<dbReference type="InterPro" id="IPR029062">
    <property type="entry name" value="Class_I_gatase-like"/>
</dbReference>
<dbReference type="GO" id="GO:0006508">
    <property type="term" value="P:proteolysis"/>
    <property type="evidence" value="ECO:0007669"/>
    <property type="project" value="UniProtKB-KW"/>
</dbReference>
<dbReference type="GO" id="GO:0008236">
    <property type="term" value="F:serine-type peptidase activity"/>
    <property type="evidence" value="ECO:0007669"/>
    <property type="project" value="UniProtKB-KW"/>
</dbReference>
<keyword evidence="2" id="KW-0645">Protease</keyword>
<evidence type="ECO:0000256" key="4">
    <source>
        <dbReference type="ARBA" id="ARBA00022825"/>
    </source>
</evidence>
<feature type="region of interest" description="Disordered" evidence="5">
    <location>
        <begin position="181"/>
        <end position="201"/>
    </location>
</feature>
<dbReference type="Gene3D" id="3.40.50.880">
    <property type="match status" value="1"/>
</dbReference>
<evidence type="ECO:0000313" key="6">
    <source>
        <dbReference type="EMBL" id="KAF3843731.1"/>
    </source>
</evidence>
<evidence type="ECO:0000256" key="3">
    <source>
        <dbReference type="ARBA" id="ARBA00022801"/>
    </source>
</evidence>
<evidence type="ECO:0000256" key="1">
    <source>
        <dbReference type="ARBA" id="ARBA00006534"/>
    </source>
</evidence>
<name>A0A7J5Y3X3_DISMA</name>
<accession>A0A7J5Y3X3</accession>
<keyword evidence="3" id="KW-0378">Hydrolase</keyword>
<gene>
    <name evidence="6" type="ORF">F7725_002580</name>
</gene>
<evidence type="ECO:0000256" key="2">
    <source>
        <dbReference type="ARBA" id="ARBA00022670"/>
    </source>
</evidence>
<evidence type="ECO:0000256" key="5">
    <source>
        <dbReference type="SAM" id="MobiDB-lite"/>
    </source>
</evidence>